<dbReference type="AlphaFoldDB" id="A0A7S1ZJA3"/>
<dbReference type="EMBL" id="HBGN01025218">
    <property type="protein sequence ID" value="CAD9340186.1"/>
    <property type="molecule type" value="Transcribed_RNA"/>
</dbReference>
<evidence type="ECO:0000313" key="2">
    <source>
        <dbReference type="EMBL" id="CAD9340186.1"/>
    </source>
</evidence>
<gene>
    <name evidence="2" type="ORF">DBRI1063_LOCUS16142</name>
</gene>
<sequence length="107" mass="12590">MIEDVFFSNNNKKKGKKEDQEETPTTPPGTPKKVEKKTVAKDTWVEKRDTHAKDLGQMFRYYSKTDAVKKRRSVAKTLDLVPDARPLRKWLEENRDNVLFRQKLGLR</sequence>
<accession>A0A7S1ZJA3</accession>
<feature type="region of interest" description="Disordered" evidence="1">
    <location>
        <begin position="1"/>
        <end position="40"/>
    </location>
</feature>
<proteinExistence type="predicted"/>
<protein>
    <submittedName>
        <fullName evidence="2">Uncharacterized protein</fullName>
    </submittedName>
</protein>
<name>A0A7S1ZJA3_9STRA</name>
<organism evidence="2">
    <name type="scientific">Ditylum brightwellii</name>
    <dbReference type="NCBI Taxonomy" id="49249"/>
    <lineage>
        <taxon>Eukaryota</taxon>
        <taxon>Sar</taxon>
        <taxon>Stramenopiles</taxon>
        <taxon>Ochrophyta</taxon>
        <taxon>Bacillariophyta</taxon>
        <taxon>Mediophyceae</taxon>
        <taxon>Lithodesmiophycidae</taxon>
        <taxon>Lithodesmiales</taxon>
        <taxon>Lithodesmiaceae</taxon>
        <taxon>Ditylum</taxon>
    </lineage>
</organism>
<reference evidence="2" key="1">
    <citation type="submission" date="2021-01" db="EMBL/GenBank/DDBJ databases">
        <authorList>
            <person name="Corre E."/>
            <person name="Pelletier E."/>
            <person name="Niang G."/>
            <person name="Scheremetjew M."/>
            <person name="Finn R."/>
            <person name="Kale V."/>
            <person name="Holt S."/>
            <person name="Cochrane G."/>
            <person name="Meng A."/>
            <person name="Brown T."/>
            <person name="Cohen L."/>
        </authorList>
    </citation>
    <scope>NUCLEOTIDE SEQUENCE</scope>
    <source>
        <strain evidence="2">Pop2</strain>
    </source>
</reference>
<evidence type="ECO:0000256" key="1">
    <source>
        <dbReference type="SAM" id="MobiDB-lite"/>
    </source>
</evidence>